<dbReference type="GO" id="GO:0009451">
    <property type="term" value="P:RNA modification"/>
    <property type="evidence" value="ECO:0007669"/>
    <property type="project" value="InterPro"/>
</dbReference>
<dbReference type="InterPro" id="IPR046848">
    <property type="entry name" value="E_motif"/>
</dbReference>
<dbReference type="Gene3D" id="1.25.40.10">
    <property type="entry name" value="Tetratricopeptide repeat domain"/>
    <property type="match status" value="3"/>
</dbReference>
<evidence type="ECO:0000313" key="3">
    <source>
        <dbReference type="EMBL" id="KAF9589787.1"/>
    </source>
</evidence>
<dbReference type="FunFam" id="1.25.40.10:FF:000158">
    <property type="entry name" value="pentatricopeptide repeat-containing protein At2g33680"/>
    <property type="match status" value="1"/>
</dbReference>
<reference evidence="3 4" key="1">
    <citation type="submission" date="2020-10" db="EMBL/GenBank/DDBJ databases">
        <title>The Coptis chinensis genome and diversification of protoberbering-type alkaloids.</title>
        <authorList>
            <person name="Wang B."/>
            <person name="Shu S."/>
            <person name="Song C."/>
            <person name="Liu Y."/>
        </authorList>
    </citation>
    <scope>NUCLEOTIDE SEQUENCE [LARGE SCALE GENOMIC DNA]</scope>
    <source>
        <strain evidence="3">HL-2020</strain>
        <tissue evidence="3">Leaf</tissue>
    </source>
</reference>
<evidence type="ECO:0000256" key="1">
    <source>
        <dbReference type="ARBA" id="ARBA00022737"/>
    </source>
</evidence>
<dbReference type="AlphaFoldDB" id="A0A835H111"/>
<dbReference type="SUPFAM" id="SSF48452">
    <property type="entry name" value="TPR-like"/>
    <property type="match status" value="1"/>
</dbReference>
<dbReference type="InterPro" id="IPR002885">
    <property type="entry name" value="PPR_rpt"/>
</dbReference>
<feature type="repeat" description="PPR" evidence="2">
    <location>
        <begin position="139"/>
        <end position="173"/>
    </location>
</feature>
<dbReference type="Pfam" id="PF20431">
    <property type="entry name" value="E_motif"/>
    <property type="match status" value="1"/>
</dbReference>
<accession>A0A835H111</accession>
<feature type="repeat" description="PPR" evidence="2">
    <location>
        <begin position="108"/>
        <end position="138"/>
    </location>
</feature>
<dbReference type="EMBL" id="JADFTS010000009">
    <property type="protein sequence ID" value="KAF9589787.1"/>
    <property type="molecule type" value="Genomic_DNA"/>
</dbReference>
<gene>
    <name evidence="3" type="ORF">IFM89_028722</name>
</gene>
<name>A0A835H111_9MAGN</name>
<dbReference type="GO" id="GO:0099402">
    <property type="term" value="P:plant organ development"/>
    <property type="evidence" value="ECO:0007669"/>
    <property type="project" value="UniProtKB-ARBA"/>
</dbReference>
<dbReference type="InterPro" id="IPR046960">
    <property type="entry name" value="PPR_At4g14850-like_plant"/>
</dbReference>
<evidence type="ECO:0008006" key="5">
    <source>
        <dbReference type="Google" id="ProtNLM"/>
    </source>
</evidence>
<dbReference type="Proteomes" id="UP000631114">
    <property type="component" value="Unassembled WGS sequence"/>
</dbReference>
<dbReference type="OrthoDB" id="185373at2759"/>
<dbReference type="GO" id="GO:0003723">
    <property type="term" value="F:RNA binding"/>
    <property type="evidence" value="ECO:0007669"/>
    <property type="project" value="InterPro"/>
</dbReference>
<dbReference type="PROSITE" id="PS51375">
    <property type="entry name" value="PPR"/>
    <property type="match status" value="3"/>
</dbReference>
<sequence>MPEKDLASWNSVIATYSAVPDVGHEALVLFKEMVFSGVRADNITLVILFSACVHIGGMEYGRGIHGYVIKVGVGCGLNLRNALLSMYAKGGEIDSASQVFHEMAGERDVVSHTIVINGFVELGLVDEARKIFNELVVKDSAAWNSMINGYVKVSRPKEALELFKEMDKDMASPDENTIVSVLSACASLSDLQLVWEFGRGSARFLQNGTQRCFAWTAAITGLAGYGHGKEALSLFKNMENESIKLNEATFVSVLMACSRSGLVEEGCILFGRMVGFYKIQPTIEHFGCLVDLFSRAGLLVQAEKFIESMPTEERLVAYKTLLSATISYSRIDLGEQVATKLINLKPCSHEVYILLSNFYASAGQWDKVTEMRKFMKNLDKRKEVGISFVEAKA</sequence>
<dbReference type="Pfam" id="PF13041">
    <property type="entry name" value="PPR_2"/>
    <property type="match status" value="1"/>
</dbReference>
<dbReference type="NCBIfam" id="TIGR00756">
    <property type="entry name" value="PPR"/>
    <property type="match status" value="4"/>
</dbReference>
<feature type="repeat" description="PPR" evidence="2">
    <location>
        <begin position="5"/>
        <end position="40"/>
    </location>
</feature>
<evidence type="ECO:0000256" key="2">
    <source>
        <dbReference type="PROSITE-ProRule" id="PRU00708"/>
    </source>
</evidence>
<keyword evidence="4" id="KW-1185">Reference proteome</keyword>
<organism evidence="3 4">
    <name type="scientific">Coptis chinensis</name>
    <dbReference type="NCBI Taxonomy" id="261450"/>
    <lineage>
        <taxon>Eukaryota</taxon>
        <taxon>Viridiplantae</taxon>
        <taxon>Streptophyta</taxon>
        <taxon>Embryophyta</taxon>
        <taxon>Tracheophyta</taxon>
        <taxon>Spermatophyta</taxon>
        <taxon>Magnoliopsida</taxon>
        <taxon>Ranunculales</taxon>
        <taxon>Ranunculaceae</taxon>
        <taxon>Coptidoideae</taxon>
        <taxon>Coptis</taxon>
    </lineage>
</organism>
<protein>
    <recommendedName>
        <fullName evidence="5">Pentatricopeptide repeat-containing protein</fullName>
    </recommendedName>
</protein>
<keyword evidence="1" id="KW-0677">Repeat</keyword>
<evidence type="ECO:0000313" key="4">
    <source>
        <dbReference type="Proteomes" id="UP000631114"/>
    </source>
</evidence>
<dbReference type="Pfam" id="PF01535">
    <property type="entry name" value="PPR"/>
    <property type="match status" value="5"/>
</dbReference>
<comment type="caution">
    <text evidence="3">The sequence shown here is derived from an EMBL/GenBank/DDBJ whole genome shotgun (WGS) entry which is preliminary data.</text>
</comment>
<dbReference type="InterPro" id="IPR011990">
    <property type="entry name" value="TPR-like_helical_dom_sf"/>
</dbReference>
<dbReference type="PANTHER" id="PTHR47926">
    <property type="entry name" value="PENTATRICOPEPTIDE REPEAT-CONTAINING PROTEIN"/>
    <property type="match status" value="1"/>
</dbReference>
<proteinExistence type="predicted"/>